<dbReference type="Pfam" id="PF05598">
    <property type="entry name" value="DUF772"/>
    <property type="match status" value="1"/>
</dbReference>
<dbReference type="Proteomes" id="UP000002533">
    <property type="component" value="Chromosome"/>
</dbReference>
<gene>
    <name evidence="2" type="ordered locus">Ava_0233</name>
</gene>
<dbReference type="eggNOG" id="COG3039">
    <property type="taxonomic scope" value="Bacteria"/>
</dbReference>
<dbReference type="AlphaFoldDB" id="Q3MGM7"/>
<accession>Q3MGM7</accession>
<proteinExistence type="predicted"/>
<feature type="domain" description="Transposase InsH N-terminal" evidence="1">
    <location>
        <begin position="14"/>
        <end position="85"/>
    </location>
</feature>
<name>Q3MGM7_TRIV2</name>
<dbReference type="KEGG" id="ava:Ava_0233"/>
<organism evidence="2 3">
    <name type="scientific">Trichormus variabilis (strain ATCC 29413 / PCC 7937)</name>
    <name type="common">Anabaena variabilis</name>
    <dbReference type="NCBI Taxonomy" id="240292"/>
    <lineage>
        <taxon>Bacteria</taxon>
        <taxon>Bacillati</taxon>
        <taxon>Cyanobacteriota</taxon>
        <taxon>Cyanophyceae</taxon>
        <taxon>Nostocales</taxon>
        <taxon>Nostocaceae</taxon>
        <taxon>Trichormus</taxon>
    </lineage>
</organism>
<evidence type="ECO:0000259" key="1">
    <source>
        <dbReference type="Pfam" id="PF05598"/>
    </source>
</evidence>
<sequence>MKMRDEIGVLYKDEDFVKLYRADCGQSGISAGQLALVTVMQFIEGLTDRQAADAVRGHIDWKYALSLELNDPGFDYSVLSEFRQRLIKAGRERELLN</sequence>
<evidence type="ECO:0000313" key="3">
    <source>
        <dbReference type="Proteomes" id="UP000002533"/>
    </source>
</evidence>
<dbReference type="EMBL" id="CP000117">
    <property type="protein sequence ID" value="ABA19859.1"/>
    <property type="molecule type" value="Genomic_DNA"/>
</dbReference>
<reference evidence="3" key="1">
    <citation type="journal article" date="2014" name="Stand. Genomic Sci.">
        <title>Complete genome sequence of Anabaena variabilis ATCC 29413.</title>
        <authorList>
            <person name="Thiel T."/>
            <person name="Pratte B.S."/>
            <person name="Zhong J."/>
            <person name="Goodwin L."/>
            <person name="Copeland A."/>
            <person name="Lucas S."/>
            <person name="Han C."/>
            <person name="Pitluck S."/>
            <person name="Land M.L."/>
            <person name="Kyrpides N.C."/>
            <person name="Woyke T."/>
        </authorList>
    </citation>
    <scope>NUCLEOTIDE SEQUENCE [LARGE SCALE GENOMIC DNA]</scope>
    <source>
        <strain evidence="3">ATCC 29413 / PCC 7937</strain>
    </source>
</reference>
<evidence type="ECO:0000313" key="2">
    <source>
        <dbReference type="EMBL" id="ABA19859.1"/>
    </source>
</evidence>
<dbReference type="HOGENOM" id="CLU_107169_1_0_3"/>
<dbReference type="STRING" id="240292.Ava_0233"/>
<dbReference type="InterPro" id="IPR008490">
    <property type="entry name" value="Transposase_InsH_N"/>
</dbReference>
<protein>
    <submittedName>
        <fullName evidence="2">Transposase</fullName>
    </submittedName>
</protein>